<dbReference type="Gene3D" id="3.20.20.70">
    <property type="entry name" value="Aldolase class I"/>
    <property type="match status" value="1"/>
</dbReference>
<feature type="binding site" evidence="10">
    <location>
        <position position="194"/>
    </location>
    <ligand>
        <name>FMN</name>
        <dbReference type="ChEBI" id="CHEBI:58210"/>
    </ligand>
</feature>
<keyword evidence="5" id="KW-0560">Oxidoreductase</keyword>
<comment type="cofactor">
    <cofactor evidence="1">
        <name>FMN</name>
        <dbReference type="ChEBI" id="CHEBI:58210"/>
    </cofactor>
</comment>
<feature type="binding site" evidence="10">
    <location>
        <position position="139"/>
    </location>
    <ligand>
        <name>FMN</name>
        <dbReference type="ChEBI" id="CHEBI:58210"/>
    </ligand>
</feature>
<dbReference type="CDD" id="cd02809">
    <property type="entry name" value="alpha_hydroxyacid_oxid_FMN"/>
    <property type="match status" value="1"/>
</dbReference>
<comment type="caution">
    <text evidence="13">The sequence shown here is derived from an EMBL/GenBank/DDBJ whole genome shotgun (WGS) entry which is preliminary data.</text>
</comment>
<protein>
    <recommendedName>
        <fullName evidence="2">(S)-2-hydroxy-acid oxidase</fullName>
        <ecNumber evidence="2">1.1.3.15</ecNumber>
    </recommendedName>
</protein>
<keyword evidence="4 10" id="KW-0288">FMN</keyword>
<dbReference type="GO" id="GO:0010181">
    <property type="term" value="F:FMN binding"/>
    <property type="evidence" value="ECO:0007669"/>
    <property type="project" value="InterPro"/>
</dbReference>
<feature type="binding site" evidence="10">
    <location>
        <begin position="110"/>
        <end position="112"/>
    </location>
    <ligand>
        <name>FMN</name>
        <dbReference type="ChEBI" id="CHEBI:58210"/>
    </ligand>
</feature>
<dbReference type="Pfam" id="PF01070">
    <property type="entry name" value="FMN_dh"/>
    <property type="match status" value="1"/>
</dbReference>
<feature type="binding site" evidence="10">
    <location>
        <position position="168"/>
    </location>
    <ligand>
        <name>glyoxylate</name>
        <dbReference type="ChEBI" id="CHEBI:36655"/>
    </ligand>
</feature>
<feature type="binding site" evidence="10">
    <location>
        <position position="166"/>
    </location>
    <ligand>
        <name>FMN</name>
        <dbReference type="ChEBI" id="CHEBI:58210"/>
    </ligand>
</feature>
<evidence type="ECO:0000313" key="13">
    <source>
        <dbReference type="EMBL" id="KAF6732786.1"/>
    </source>
</evidence>
<dbReference type="GO" id="GO:0003973">
    <property type="term" value="F:(S)-2-hydroxy-acid oxidase activity"/>
    <property type="evidence" value="ECO:0007669"/>
    <property type="project" value="UniProtKB-EC"/>
</dbReference>
<evidence type="ECO:0000259" key="12">
    <source>
        <dbReference type="PROSITE" id="PS51349"/>
    </source>
</evidence>
<dbReference type="GO" id="GO:0005777">
    <property type="term" value="C:peroxisome"/>
    <property type="evidence" value="ECO:0007669"/>
    <property type="project" value="UniProtKB-ARBA"/>
</dbReference>
<dbReference type="InterPro" id="IPR037396">
    <property type="entry name" value="FMN_HAD"/>
</dbReference>
<feature type="signal peptide" evidence="11">
    <location>
        <begin position="1"/>
        <end position="23"/>
    </location>
</feature>
<comment type="catalytic activity">
    <reaction evidence="7">
        <text>a (2S)-2-hydroxycarboxylate + O2 = a 2-oxocarboxylate + H2O2</text>
        <dbReference type="Rhea" id="RHEA:16789"/>
        <dbReference type="ChEBI" id="CHEBI:15379"/>
        <dbReference type="ChEBI" id="CHEBI:16240"/>
        <dbReference type="ChEBI" id="CHEBI:35179"/>
        <dbReference type="ChEBI" id="CHEBI:58123"/>
        <dbReference type="EC" id="1.1.3.15"/>
    </reaction>
    <physiologicalReaction direction="left-to-right" evidence="7">
        <dbReference type="Rhea" id="RHEA:16790"/>
    </physiologicalReaction>
</comment>
<dbReference type="AlphaFoldDB" id="A0A834FFC5"/>
<evidence type="ECO:0000313" key="14">
    <source>
        <dbReference type="Proteomes" id="UP000646548"/>
    </source>
</evidence>
<dbReference type="InterPro" id="IPR008259">
    <property type="entry name" value="FMN_hydac_DH_AS"/>
</dbReference>
<keyword evidence="3 10" id="KW-0285">Flavoprotein</keyword>
<feature type="binding site" evidence="10">
    <location>
        <position position="57"/>
    </location>
    <ligand>
        <name>glyoxylate</name>
        <dbReference type="ChEBI" id="CHEBI:36655"/>
    </ligand>
</feature>
<gene>
    <name evidence="13" type="ORF">FQA47_012842</name>
</gene>
<feature type="binding site" evidence="10">
    <location>
        <position position="293"/>
    </location>
    <ligand>
        <name>FMN</name>
        <dbReference type="ChEBI" id="CHEBI:58210"/>
    </ligand>
</feature>
<name>A0A834FFC5_ORYME</name>
<comment type="similarity">
    <text evidence="6">Belongs to the FMN-dependent alpha-hydroxy acid dehydrogenase family.</text>
</comment>
<dbReference type="PROSITE" id="PS00557">
    <property type="entry name" value="FMN_HYDROXY_ACID_DH_1"/>
    <property type="match status" value="1"/>
</dbReference>
<accession>A0A834FFC5</accession>
<dbReference type="InterPro" id="IPR013785">
    <property type="entry name" value="Aldolase_TIM"/>
</dbReference>
<evidence type="ECO:0000256" key="6">
    <source>
        <dbReference type="ARBA" id="ARBA00024042"/>
    </source>
</evidence>
<evidence type="ECO:0000256" key="1">
    <source>
        <dbReference type="ARBA" id="ARBA00001917"/>
    </source>
</evidence>
<feature type="binding site" evidence="10">
    <location>
        <position position="203"/>
    </location>
    <ligand>
        <name>glyoxylate</name>
        <dbReference type="ChEBI" id="CHEBI:36655"/>
    </ligand>
</feature>
<evidence type="ECO:0000256" key="5">
    <source>
        <dbReference type="ARBA" id="ARBA00023002"/>
    </source>
</evidence>
<organism evidence="13 14">
    <name type="scientific">Oryzias melastigma</name>
    <name type="common">Marine medaka</name>
    <dbReference type="NCBI Taxonomy" id="30732"/>
    <lineage>
        <taxon>Eukaryota</taxon>
        <taxon>Metazoa</taxon>
        <taxon>Chordata</taxon>
        <taxon>Craniata</taxon>
        <taxon>Vertebrata</taxon>
        <taxon>Euteleostomi</taxon>
        <taxon>Actinopterygii</taxon>
        <taxon>Neopterygii</taxon>
        <taxon>Teleostei</taxon>
        <taxon>Neoteleostei</taxon>
        <taxon>Acanthomorphata</taxon>
        <taxon>Ovalentaria</taxon>
        <taxon>Atherinomorphae</taxon>
        <taxon>Beloniformes</taxon>
        <taxon>Adrianichthyidae</taxon>
        <taxon>Oryziinae</taxon>
        <taxon>Oryzias</taxon>
    </lineage>
</organism>
<feature type="chain" id="PRO_5032318468" description="(S)-2-hydroxy-acid oxidase" evidence="11">
    <location>
        <begin position="24"/>
        <end position="404"/>
    </location>
</feature>
<dbReference type="PANTHER" id="PTHR10578:SF107">
    <property type="entry name" value="2-HYDROXYACID OXIDASE 1"/>
    <property type="match status" value="1"/>
</dbReference>
<evidence type="ECO:0000256" key="2">
    <source>
        <dbReference type="ARBA" id="ARBA00013087"/>
    </source>
</evidence>
<dbReference type="Proteomes" id="UP000646548">
    <property type="component" value="Unassembled WGS sequence"/>
</dbReference>
<evidence type="ECO:0000256" key="4">
    <source>
        <dbReference type="ARBA" id="ARBA00022643"/>
    </source>
</evidence>
<evidence type="ECO:0000256" key="8">
    <source>
        <dbReference type="ARBA" id="ARBA00029327"/>
    </source>
</evidence>
<feature type="binding site" evidence="10">
    <location>
        <position position="295"/>
    </location>
    <ligand>
        <name>glyoxylate</name>
        <dbReference type="ChEBI" id="CHEBI:36655"/>
    </ligand>
</feature>
<dbReference type="FunFam" id="3.20.20.70:FF:000056">
    <property type="entry name" value="hydroxyacid oxidase 2"/>
    <property type="match status" value="1"/>
</dbReference>
<evidence type="ECO:0000256" key="9">
    <source>
        <dbReference type="PIRSR" id="PIRSR000138-1"/>
    </source>
</evidence>
<evidence type="ECO:0000256" key="10">
    <source>
        <dbReference type="PIRSR" id="PIRSR000138-2"/>
    </source>
</evidence>
<dbReference type="PIRSF" id="PIRSF000138">
    <property type="entry name" value="Al-hdrx_acd_dh"/>
    <property type="match status" value="1"/>
</dbReference>
<sequence length="404" mass="43976">MWGGGGSCPVEGWLMFILLLVDSRPPLPYGAAMSGRVCASDFEEEAKKILPKSIYDYYRSGADGQNTLAHNLSAFHRWYLIPRVLRNVSSVDLSVSVLGQRLSMPLCVAATAMQRMAHPAGETATAKACKAAGTGMMLSSWATSTIEEVMSAMMAVQGGEGVLWMQLYIYKDRELTLSLVRRAEKAGYKAIFVTVDTPFLGKRLDDVRNRFKMPPHLSMSNFSTASLAFSEDSYGNDSGLAVYVANAIDPTISWEDITWLKKHTHLPVIVKGILNGEDAVCALNYGADAILVSNHGARQLDGVPATLDVLEEVVQAVQGQCDVYMDGGVRRGTDVLKALALGAKAVFMGRPVLWALACQGEEGVTELLELLKEELRLAMALSGCRSLSEVNRSLVRKVDFPSRM</sequence>
<reference evidence="13" key="1">
    <citation type="journal article" name="BMC Genomics">
        <title>Long-read sequencing and de novo genome assembly of marine medaka (Oryzias melastigma).</title>
        <authorList>
            <person name="Liang P."/>
            <person name="Saqib H.S.A."/>
            <person name="Ni X."/>
            <person name="Shen Y."/>
        </authorList>
    </citation>
    <scope>NUCLEOTIDE SEQUENCE</scope>
    <source>
        <strain evidence="13">Bigg-433</strain>
    </source>
</reference>
<keyword evidence="11" id="KW-0732">Signal</keyword>
<dbReference type="EMBL" id="WKFB01000182">
    <property type="protein sequence ID" value="KAF6732786.1"/>
    <property type="molecule type" value="Genomic_DNA"/>
</dbReference>
<evidence type="ECO:0000256" key="3">
    <source>
        <dbReference type="ARBA" id="ARBA00022630"/>
    </source>
</evidence>
<evidence type="ECO:0000256" key="11">
    <source>
        <dbReference type="SAM" id="SignalP"/>
    </source>
</evidence>
<dbReference type="InterPro" id="IPR000262">
    <property type="entry name" value="FMN-dep_DH"/>
</dbReference>
<dbReference type="PROSITE" id="PS51349">
    <property type="entry name" value="FMN_HYDROXY_ACID_DH_2"/>
    <property type="match status" value="1"/>
</dbReference>
<feature type="binding site" evidence="10">
    <location>
        <position position="298"/>
    </location>
    <ligand>
        <name>glyoxylate</name>
        <dbReference type="ChEBI" id="CHEBI:36655"/>
    </ligand>
</feature>
<comment type="catalytic activity">
    <reaction evidence="8">
        <text>2-hydroxyoctanoate + O2 = 2-oxooctanoate + H2O2</text>
        <dbReference type="Rhea" id="RHEA:67940"/>
        <dbReference type="ChEBI" id="CHEBI:15379"/>
        <dbReference type="ChEBI" id="CHEBI:16240"/>
        <dbReference type="ChEBI" id="CHEBI:133514"/>
        <dbReference type="ChEBI" id="CHEBI:176689"/>
    </reaction>
    <physiologicalReaction direction="left-to-right" evidence="8">
        <dbReference type="Rhea" id="RHEA:67941"/>
    </physiologicalReaction>
</comment>
<feature type="binding site" evidence="10">
    <location>
        <begin position="326"/>
        <end position="330"/>
    </location>
    <ligand>
        <name>FMN</name>
        <dbReference type="ChEBI" id="CHEBI:58210"/>
    </ligand>
</feature>
<feature type="binding site" evidence="10">
    <location>
        <begin position="349"/>
        <end position="350"/>
    </location>
    <ligand>
        <name>FMN</name>
        <dbReference type="ChEBI" id="CHEBI:58210"/>
    </ligand>
</feature>
<feature type="active site" description="Proton acceptor" evidence="9">
    <location>
        <position position="295"/>
    </location>
</feature>
<dbReference type="EC" id="1.1.3.15" evidence="2"/>
<dbReference type="SUPFAM" id="SSF51395">
    <property type="entry name" value="FMN-linked oxidoreductases"/>
    <property type="match status" value="1"/>
</dbReference>
<dbReference type="InterPro" id="IPR012133">
    <property type="entry name" value="Alpha-hydoxy_acid_DH_FMN"/>
</dbReference>
<dbReference type="PANTHER" id="PTHR10578">
    <property type="entry name" value="S -2-HYDROXY-ACID OXIDASE-RELATED"/>
    <property type="match status" value="1"/>
</dbReference>
<feature type="binding site" evidence="10">
    <location>
        <position position="271"/>
    </location>
    <ligand>
        <name>FMN</name>
        <dbReference type="ChEBI" id="CHEBI:58210"/>
    </ligand>
</feature>
<evidence type="ECO:0000256" key="7">
    <source>
        <dbReference type="ARBA" id="ARBA00029325"/>
    </source>
</evidence>
<proteinExistence type="inferred from homology"/>
<feature type="domain" description="FMN hydroxy acid dehydrogenase" evidence="12">
    <location>
        <begin position="31"/>
        <end position="400"/>
    </location>
</feature>